<dbReference type="Gene3D" id="3.20.20.450">
    <property type="entry name" value="EAL domain"/>
    <property type="match status" value="1"/>
</dbReference>
<dbReference type="RefSeq" id="WP_007621553.1">
    <property type="nucleotide sequence ID" value="NZ_BAEO01000044.1"/>
</dbReference>
<dbReference type="SMART" id="SM00052">
    <property type="entry name" value="EAL"/>
    <property type="match status" value="1"/>
</dbReference>
<evidence type="ECO:0000259" key="3">
    <source>
        <dbReference type="PROSITE" id="PS50110"/>
    </source>
</evidence>
<feature type="modified residue" description="4-aspartylphosphate" evidence="2">
    <location>
        <position position="53"/>
    </location>
</feature>
<evidence type="ECO:0000256" key="1">
    <source>
        <dbReference type="ARBA" id="ARBA00001946"/>
    </source>
</evidence>
<dbReference type="InterPro" id="IPR052155">
    <property type="entry name" value="Biofilm_reg_signaling"/>
</dbReference>
<dbReference type="SUPFAM" id="SSF55073">
    <property type="entry name" value="Nucleotide cyclase"/>
    <property type="match status" value="1"/>
</dbReference>
<dbReference type="CDD" id="cd01949">
    <property type="entry name" value="GGDEF"/>
    <property type="match status" value="1"/>
</dbReference>
<dbReference type="PANTHER" id="PTHR44757">
    <property type="entry name" value="DIGUANYLATE CYCLASE DGCP"/>
    <property type="match status" value="1"/>
</dbReference>
<organism evidence="6 7">
    <name type="scientific">Paraglaciecola arctica BSs20135</name>
    <dbReference type="NCBI Taxonomy" id="493475"/>
    <lineage>
        <taxon>Bacteria</taxon>
        <taxon>Pseudomonadati</taxon>
        <taxon>Pseudomonadota</taxon>
        <taxon>Gammaproteobacteria</taxon>
        <taxon>Alteromonadales</taxon>
        <taxon>Alteromonadaceae</taxon>
        <taxon>Paraglaciecola</taxon>
    </lineage>
</organism>
<dbReference type="Pfam" id="PF00072">
    <property type="entry name" value="Response_reg"/>
    <property type="match status" value="1"/>
</dbReference>
<dbReference type="Pfam" id="PF00563">
    <property type="entry name" value="EAL"/>
    <property type="match status" value="1"/>
</dbReference>
<feature type="domain" description="GGDEF" evidence="5">
    <location>
        <begin position="171"/>
        <end position="304"/>
    </location>
</feature>
<dbReference type="PROSITE" id="PS50883">
    <property type="entry name" value="EAL"/>
    <property type="match status" value="1"/>
</dbReference>
<dbReference type="PANTHER" id="PTHR44757:SF2">
    <property type="entry name" value="BIOFILM ARCHITECTURE MAINTENANCE PROTEIN MBAA"/>
    <property type="match status" value="1"/>
</dbReference>
<dbReference type="GO" id="GO:0003824">
    <property type="term" value="F:catalytic activity"/>
    <property type="evidence" value="ECO:0007669"/>
    <property type="project" value="UniProtKB-ARBA"/>
</dbReference>
<dbReference type="PROSITE" id="PS50887">
    <property type="entry name" value="GGDEF"/>
    <property type="match status" value="1"/>
</dbReference>
<comment type="caution">
    <text evidence="6">The sequence shown here is derived from an EMBL/GenBank/DDBJ whole genome shotgun (WGS) entry which is preliminary data.</text>
</comment>
<dbReference type="InterPro" id="IPR001789">
    <property type="entry name" value="Sig_transdc_resp-reg_receiver"/>
</dbReference>
<sequence length="566" mass="63263">MKILIVDDDAVDREALKRALRGNANVRQLTESKSFEEGLEAVNKNHYDVLVIDYYLPDKNGIELVIELRSKPNLGNTAIVMVSNSDDESLALECLQVGAQDFITKSDITADKLMRAFIQAQKRFELEKKLHESFCQVRELAETDSLTGLANRYHFEEALKVSITNNLRSQNIIALLLLDLDHFKKINDTYGHETGDKLLQNVASRITQCLRGNELFARLGGDEFSILITGLKKTNDATAVARRIIESLKTPIEINGYSLQCGVSIGISLHPHNADSAEALTKYADIAMYRAKKKGRNQLCFFEAAMQEQFSRNYLIETELKGAVTRQDFQLHYQPVLDAISSKIVGVEALIRWPNCSVKCFPDEFIPIAEQSGEINEIGEWVLDSAISQLSAWHQNFGCTLTMAVNISAVQLGSAALVSVIESLLAKYHVAAEFLVLELTETALLNQDENNNKHITLLCELGCKLALDDFGTGFSSLSHLVNYPINIVKLDKSLLPVADTDIRHMKIVKGIAAMVNIIDLHIVAEGVETEFQRDLCNKLKVNELQGYFFDKPMSGADIEQRWLNRG</sequence>
<dbReference type="Proteomes" id="UP000006327">
    <property type="component" value="Unassembled WGS sequence"/>
</dbReference>
<dbReference type="SUPFAM" id="SSF52172">
    <property type="entry name" value="CheY-like"/>
    <property type="match status" value="1"/>
</dbReference>
<name>K6YPD1_9ALTE</name>
<evidence type="ECO:0000259" key="5">
    <source>
        <dbReference type="PROSITE" id="PS50887"/>
    </source>
</evidence>
<keyword evidence="7" id="KW-1185">Reference proteome</keyword>
<dbReference type="InterPro" id="IPR043128">
    <property type="entry name" value="Rev_trsase/Diguanyl_cyclase"/>
</dbReference>
<dbReference type="GO" id="GO:0000160">
    <property type="term" value="P:phosphorelay signal transduction system"/>
    <property type="evidence" value="ECO:0007669"/>
    <property type="project" value="InterPro"/>
</dbReference>
<dbReference type="FunFam" id="3.30.70.270:FF:000001">
    <property type="entry name" value="Diguanylate cyclase domain protein"/>
    <property type="match status" value="1"/>
</dbReference>
<evidence type="ECO:0000259" key="4">
    <source>
        <dbReference type="PROSITE" id="PS50883"/>
    </source>
</evidence>
<keyword evidence="2" id="KW-0597">Phosphoprotein</keyword>
<dbReference type="InterPro" id="IPR035919">
    <property type="entry name" value="EAL_sf"/>
</dbReference>
<dbReference type="EMBL" id="BAEO01000044">
    <property type="protein sequence ID" value="GAC20037.1"/>
    <property type="molecule type" value="Genomic_DNA"/>
</dbReference>
<accession>K6YPD1</accession>
<dbReference type="CDD" id="cd01948">
    <property type="entry name" value="EAL"/>
    <property type="match status" value="1"/>
</dbReference>
<comment type="cofactor">
    <cofactor evidence="1">
        <name>Mg(2+)</name>
        <dbReference type="ChEBI" id="CHEBI:18420"/>
    </cofactor>
</comment>
<gene>
    <name evidence="6" type="ORF">GARC_3074</name>
</gene>
<feature type="domain" description="Response regulatory" evidence="3">
    <location>
        <begin position="2"/>
        <end position="120"/>
    </location>
</feature>
<dbReference type="InterPro" id="IPR001633">
    <property type="entry name" value="EAL_dom"/>
</dbReference>
<proteinExistence type="predicted"/>
<dbReference type="CDD" id="cd00156">
    <property type="entry name" value="REC"/>
    <property type="match status" value="1"/>
</dbReference>
<dbReference type="Gene3D" id="3.30.70.270">
    <property type="match status" value="1"/>
</dbReference>
<dbReference type="NCBIfam" id="TIGR00254">
    <property type="entry name" value="GGDEF"/>
    <property type="match status" value="1"/>
</dbReference>
<reference evidence="6 7" key="1">
    <citation type="journal article" date="2017" name="Antonie Van Leeuwenhoek">
        <title>Rhizobium rhizosphaerae sp. nov., a novel species isolated from rice rhizosphere.</title>
        <authorList>
            <person name="Zhao J.J."/>
            <person name="Zhang J."/>
            <person name="Zhang R.J."/>
            <person name="Zhang C.W."/>
            <person name="Yin H.Q."/>
            <person name="Zhang X.X."/>
        </authorList>
    </citation>
    <scope>NUCLEOTIDE SEQUENCE [LARGE SCALE GENOMIC DNA]</scope>
    <source>
        <strain evidence="6 7">BSs20135</strain>
    </source>
</reference>
<dbReference type="eggNOG" id="COG5001">
    <property type="taxonomic scope" value="Bacteria"/>
</dbReference>
<dbReference type="InterPro" id="IPR029787">
    <property type="entry name" value="Nucleotide_cyclase"/>
</dbReference>
<dbReference type="PROSITE" id="PS50110">
    <property type="entry name" value="RESPONSE_REGULATORY"/>
    <property type="match status" value="1"/>
</dbReference>
<dbReference type="SMART" id="SM00267">
    <property type="entry name" value="GGDEF"/>
    <property type="match status" value="1"/>
</dbReference>
<dbReference type="SUPFAM" id="SSF141868">
    <property type="entry name" value="EAL domain-like"/>
    <property type="match status" value="1"/>
</dbReference>
<dbReference type="STRING" id="493475.GARC_3074"/>
<dbReference type="Gene3D" id="3.40.50.2300">
    <property type="match status" value="1"/>
</dbReference>
<evidence type="ECO:0000313" key="6">
    <source>
        <dbReference type="EMBL" id="GAC20037.1"/>
    </source>
</evidence>
<evidence type="ECO:0000313" key="7">
    <source>
        <dbReference type="Proteomes" id="UP000006327"/>
    </source>
</evidence>
<dbReference type="OrthoDB" id="9812358at2"/>
<dbReference type="Pfam" id="PF00990">
    <property type="entry name" value="GGDEF"/>
    <property type="match status" value="1"/>
</dbReference>
<feature type="domain" description="EAL" evidence="4">
    <location>
        <begin position="313"/>
        <end position="566"/>
    </location>
</feature>
<dbReference type="InterPro" id="IPR000160">
    <property type="entry name" value="GGDEF_dom"/>
</dbReference>
<protein>
    <submittedName>
        <fullName evidence="6">Sensory box GGDEF family protein</fullName>
    </submittedName>
</protein>
<dbReference type="SMART" id="SM00448">
    <property type="entry name" value="REC"/>
    <property type="match status" value="1"/>
</dbReference>
<dbReference type="AlphaFoldDB" id="K6YPD1"/>
<dbReference type="InterPro" id="IPR011006">
    <property type="entry name" value="CheY-like_superfamily"/>
</dbReference>
<evidence type="ECO:0000256" key="2">
    <source>
        <dbReference type="PROSITE-ProRule" id="PRU00169"/>
    </source>
</evidence>